<evidence type="ECO:0000256" key="2">
    <source>
        <dbReference type="ARBA" id="ARBA00022679"/>
    </source>
</evidence>
<evidence type="ECO:0000256" key="3">
    <source>
        <dbReference type="ARBA" id="ARBA00023315"/>
    </source>
</evidence>
<dbReference type="AlphaFoldDB" id="A0A1H1WLN2"/>
<name>A0A1H1WLN2_9ACTN</name>
<dbReference type="SUPFAM" id="SSF55729">
    <property type="entry name" value="Acyl-CoA N-acyltransferases (Nat)"/>
    <property type="match status" value="1"/>
</dbReference>
<accession>A0A1H1WLN2</accession>
<dbReference type="Proteomes" id="UP000198983">
    <property type="component" value="Chromosome I"/>
</dbReference>
<evidence type="ECO:0000256" key="1">
    <source>
        <dbReference type="ARBA" id="ARBA00008694"/>
    </source>
</evidence>
<dbReference type="PROSITE" id="PS51186">
    <property type="entry name" value="GNAT"/>
    <property type="match status" value="1"/>
</dbReference>
<feature type="domain" description="N-acetyltransferase" evidence="5">
    <location>
        <begin position="65"/>
        <end position="219"/>
    </location>
</feature>
<gene>
    <name evidence="6" type="ORF">SAMN04489717_4581</name>
</gene>
<evidence type="ECO:0000313" key="7">
    <source>
        <dbReference type="Proteomes" id="UP000198983"/>
    </source>
</evidence>
<keyword evidence="7" id="KW-1185">Reference proteome</keyword>
<evidence type="ECO:0000313" key="6">
    <source>
        <dbReference type="EMBL" id="SDS98167.1"/>
    </source>
</evidence>
<feature type="region of interest" description="Disordered" evidence="4">
    <location>
        <begin position="35"/>
        <end position="65"/>
    </location>
</feature>
<dbReference type="Pfam" id="PF00583">
    <property type="entry name" value="Acetyltransf_1"/>
    <property type="match status" value="1"/>
</dbReference>
<sequence length="230" mass="25040">MCAIYVMSWRIVHDRCASVRAGDLVLSRALPLSTVTGHRAGSPGNDVPALADRSGTPEEEPVPDPRVRRVRRSDVDAVVKLVHELAAYEHASGECTLTSEDLETALFGGRAGGDPRPALFGHVAEVAGEVVGCALWFLNFSTWRGTHGIYLEDLFVRPQHRQAGLGKALLTALAEECVQRGYARLEWSVLDWNEPSIGFYRSLGAVPMEEWTVFRLTDDALASLGASLEG</sequence>
<dbReference type="FunFam" id="3.40.630.30:FF:000064">
    <property type="entry name" value="GNAT family acetyltransferase"/>
    <property type="match status" value="1"/>
</dbReference>
<keyword evidence="2 6" id="KW-0808">Transferase</keyword>
<dbReference type="EMBL" id="LT629732">
    <property type="protein sequence ID" value="SDS98167.1"/>
    <property type="molecule type" value="Genomic_DNA"/>
</dbReference>
<evidence type="ECO:0000259" key="5">
    <source>
        <dbReference type="PROSITE" id="PS51186"/>
    </source>
</evidence>
<organism evidence="6 7">
    <name type="scientific">Actinopolymorpha singaporensis</name>
    <dbReference type="NCBI Taxonomy" id="117157"/>
    <lineage>
        <taxon>Bacteria</taxon>
        <taxon>Bacillati</taxon>
        <taxon>Actinomycetota</taxon>
        <taxon>Actinomycetes</taxon>
        <taxon>Propionibacteriales</taxon>
        <taxon>Actinopolymorphaceae</taxon>
        <taxon>Actinopolymorpha</taxon>
    </lineage>
</organism>
<evidence type="ECO:0000256" key="4">
    <source>
        <dbReference type="SAM" id="MobiDB-lite"/>
    </source>
</evidence>
<dbReference type="Gene3D" id="3.40.630.30">
    <property type="match status" value="1"/>
</dbReference>
<dbReference type="InterPro" id="IPR016181">
    <property type="entry name" value="Acyl_CoA_acyltransferase"/>
</dbReference>
<reference evidence="6 7" key="1">
    <citation type="submission" date="2016-10" db="EMBL/GenBank/DDBJ databases">
        <authorList>
            <person name="de Groot N.N."/>
        </authorList>
    </citation>
    <scope>NUCLEOTIDE SEQUENCE [LARGE SCALE GENOMIC DNA]</scope>
    <source>
        <strain evidence="6 7">DSM 22024</strain>
    </source>
</reference>
<dbReference type="STRING" id="117157.SAMN04489717_4581"/>
<dbReference type="CDD" id="cd04301">
    <property type="entry name" value="NAT_SF"/>
    <property type="match status" value="1"/>
</dbReference>
<proteinExistence type="inferred from homology"/>
<dbReference type="InterPro" id="IPR051016">
    <property type="entry name" value="Diverse_Substrate_AcTransf"/>
</dbReference>
<dbReference type="InterPro" id="IPR000182">
    <property type="entry name" value="GNAT_dom"/>
</dbReference>
<protein>
    <submittedName>
        <fullName evidence="6">L-amino acid N-acyltransferase YncA</fullName>
    </submittedName>
</protein>
<comment type="similarity">
    <text evidence="1">Belongs to the acetyltransferase family.</text>
</comment>
<dbReference type="PANTHER" id="PTHR10545:SF29">
    <property type="entry name" value="GH14572P-RELATED"/>
    <property type="match status" value="1"/>
</dbReference>
<dbReference type="GO" id="GO:0008080">
    <property type="term" value="F:N-acetyltransferase activity"/>
    <property type="evidence" value="ECO:0007669"/>
    <property type="project" value="UniProtKB-ARBA"/>
</dbReference>
<dbReference type="PANTHER" id="PTHR10545">
    <property type="entry name" value="DIAMINE N-ACETYLTRANSFERASE"/>
    <property type="match status" value="1"/>
</dbReference>
<keyword evidence="3 6" id="KW-0012">Acyltransferase</keyword>